<keyword evidence="2" id="KW-1185">Reference proteome</keyword>
<evidence type="ECO:0000313" key="2">
    <source>
        <dbReference type="Proteomes" id="UP000199074"/>
    </source>
</evidence>
<name>A0A1I7NAU4_9HYPH</name>
<sequence>MGIVRPKFDTGFIQEYLDRVEMLAKTPAFFRGEELTAMRAWAVAELAFSSGVVPTRLAGLLSSDRDSVRLAVRIDGRWIPITEKANAAIDTYRSHLAAHRGNPGNFLLSNASDPSIAISPRSLTLGFGWIRERVGIHVAAVDLVNAFTVEMKARGMSARELEYITGIPAHRIEFRRR</sequence>
<dbReference type="GO" id="GO:0003677">
    <property type="term" value="F:DNA binding"/>
    <property type="evidence" value="ECO:0007669"/>
    <property type="project" value="InterPro"/>
</dbReference>
<dbReference type="RefSeq" id="WP_092422826.1">
    <property type="nucleotide sequence ID" value="NZ_FPCK01000001.1"/>
</dbReference>
<dbReference type="Proteomes" id="UP000199074">
    <property type="component" value="Unassembled WGS sequence"/>
</dbReference>
<dbReference type="SUPFAM" id="SSF56349">
    <property type="entry name" value="DNA breaking-rejoining enzymes"/>
    <property type="match status" value="1"/>
</dbReference>
<proteinExistence type="predicted"/>
<dbReference type="STRING" id="429728.SAMN05216456_1457"/>
<accession>A0A1I7NAU4</accession>
<organism evidence="1 2">
    <name type="scientific">Devosia crocina</name>
    <dbReference type="NCBI Taxonomy" id="429728"/>
    <lineage>
        <taxon>Bacteria</taxon>
        <taxon>Pseudomonadati</taxon>
        <taxon>Pseudomonadota</taxon>
        <taxon>Alphaproteobacteria</taxon>
        <taxon>Hyphomicrobiales</taxon>
        <taxon>Devosiaceae</taxon>
        <taxon>Devosia</taxon>
    </lineage>
</organism>
<evidence type="ECO:0008006" key="3">
    <source>
        <dbReference type="Google" id="ProtNLM"/>
    </source>
</evidence>
<evidence type="ECO:0000313" key="1">
    <source>
        <dbReference type="EMBL" id="SFV31785.1"/>
    </source>
</evidence>
<dbReference type="EMBL" id="FPCK01000001">
    <property type="protein sequence ID" value="SFV31785.1"/>
    <property type="molecule type" value="Genomic_DNA"/>
</dbReference>
<dbReference type="AlphaFoldDB" id="A0A1I7NAU4"/>
<dbReference type="InterPro" id="IPR011010">
    <property type="entry name" value="DNA_brk_join_enz"/>
</dbReference>
<reference evidence="1 2" key="1">
    <citation type="submission" date="2016-10" db="EMBL/GenBank/DDBJ databases">
        <authorList>
            <person name="de Groot N.N."/>
        </authorList>
    </citation>
    <scope>NUCLEOTIDE SEQUENCE [LARGE SCALE GENOMIC DNA]</scope>
    <source>
        <strain evidence="1 2">IPL20</strain>
    </source>
</reference>
<protein>
    <recommendedName>
        <fullName evidence="3">Tyr recombinase domain-containing protein</fullName>
    </recommendedName>
</protein>
<gene>
    <name evidence="1" type="ORF">SAMN05216456_1457</name>
</gene>